<feature type="domain" description="FAD-dependent protein C-terminal" evidence="1">
    <location>
        <begin position="282"/>
        <end position="478"/>
    </location>
</feature>
<name>A0A848BTV8_9FIRM</name>
<dbReference type="EMBL" id="JABAFG010000012">
    <property type="protein sequence ID" value="NME28630.1"/>
    <property type="molecule type" value="Genomic_DNA"/>
</dbReference>
<dbReference type="PIRSF" id="PIRSF038984">
    <property type="entry name" value="FAD_binding_protein"/>
    <property type="match status" value="1"/>
</dbReference>
<comment type="caution">
    <text evidence="2">The sequence shown here is derived from an EMBL/GenBank/DDBJ whole genome shotgun (WGS) entry which is preliminary data.</text>
</comment>
<dbReference type="InterPro" id="IPR036188">
    <property type="entry name" value="FAD/NAD-bd_sf"/>
</dbReference>
<accession>A0A848BTV8</accession>
<dbReference type="Gene3D" id="3.30.70.2700">
    <property type="match status" value="1"/>
</dbReference>
<dbReference type="AlphaFoldDB" id="A0A848BTV8"/>
<sequence length="535" mass="58739">MLRVLNIRTAVPMEKPLPVLAAKKLRCRKEDIQRLVIVRRSIDARRKPHIYFVFTVDVTLADEARVWKHCHDAKDVRKLEIRPEPPIHPGNRKLAHRPVVVGTGPSGLAAALELARHGYRPVVYERGCDIDTRTRHVEEFWDGGPFRPESNVQFGEGGAGTFSDGKLTTRVNHPLLPRILQMFVQAGAPEDIQYAYNPHVGTDILRRVVKNMRQTIERMGGTIHFNSCVTDIGRDDTGQITSVTINGTETVPAEVVIMGIGHSARDTYHMLYQQGIRMERKDFAVGVRIEHTQDLIDHSQYGCSAAELGLDAADYALVYHDKQSDRSCYSFCMCPGGVVVAAASEEGGVVTNGMSLYKRDSGIANSALVVNVTADDVGGSTPLAGIEFQRRYEKLAYEAGGRTYKAPAQTVGSFLGRDDTGQMPSVTSYRPGVVWTDLRRVLPGFVTDTLAKALPYFGRRIHGFDDHNAVMTGVETRTSAPVRIVRGEDRMADGSSGLYPVGEGAGYAGGIMSAFLDGLETAIAIITIYQPLEGK</sequence>
<dbReference type="Pfam" id="PF13450">
    <property type="entry name" value="NAD_binding_8"/>
    <property type="match status" value="1"/>
</dbReference>
<protein>
    <submittedName>
        <fullName evidence="2">NAD(P)-binding protein</fullName>
    </submittedName>
</protein>
<organism evidence="2 3">
    <name type="scientific">Megasphaera hexanoica</name>
    <dbReference type="NCBI Taxonomy" id="1675036"/>
    <lineage>
        <taxon>Bacteria</taxon>
        <taxon>Bacillati</taxon>
        <taxon>Bacillota</taxon>
        <taxon>Negativicutes</taxon>
        <taxon>Veillonellales</taxon>
        <taxon>Veillonellaceae</taxon>
        <taxon>Megasphaera</taxon>
    </lineage>
</organism>
<gene>
    <name evidence="2" type="ORF">HF872_08355</name>
</gene>
<dbReference type="InterPro" id="IPR028348">
    <property type="entry name" value="FAD-binding_protein"/>
</dbReference>
<dbReference type="Gene3D" id="3.50.50.60">
    <property type="entry name" value="FAD/NAD(P)-binding domain"/>
    <property type="match status" value="2"/>
</dbReference>
<dbReference type="InterPro" id="IPR049516">
    <property type="entry name" value="FAD-depend_C"/>
</dbReference>
<dbReference type="Proteomes" id="UP000591071">
    <property type="component" value="Unassembled WGS sequence"/>
</dbReference>
<dbReference type="PANTHER" id="PTHR42842:SF3">
    <property type="entry name" value="FAD_NAD(P)-BINDING OXIDOREDUCTASE FAMILY PROTEIN"/>
    <property type="match status" value="1"/>
</dbReference>
<dbReference type="SUPFAM" id="SSF51905">
    <property type="entry name" value="FAD/NAD(P)-binding domain"/>
    <property type="match status" value="1"/>
</dbReference>
<evidence type="ECO:0000259" key="1">
    <source>
        <dbReference type="Pfam" id="PF21688"/>
    </source>
</evidence>
<evidence type="ECO:0000313" key="3">
    <source>
        <dbReference type="Proteomes" id="UP000591071"/>
    </source>
</evidence>
<dbReference type="PANTHER" id="PTHR42842">
    <property type="entry name" value="FAD/NAD(P)-BINDING OXIDOREDUCTASE"/>
    <property type="match status" value="1"/>
</dbReference>
<dbReference type="PRINTS" id="PR00419">
    <property type="entry name" value="ADXRDTASE"/>
</dbReference>
<reference evidence="2 3" key="1">
    <citation type="submission" date="2020-04" db="EMBL/GenBank/DDBJ databases">
        <authorList>
            <person name="Hitch T.C.A."/>
            <person name="Wylensek D."/>
            <person name="Clavel T."/>
        </authorList>
    </citation>
    <scope>NUCLEOTIDE SEQUENCE [LARGE SCALE GENOMIC DNA]</scope>
    <source>
        <strain evidence="2 3">Oil-RF-744-FAT-WT-6-1</strain>
    </source>
</reference>
<dbReference type="Pfam" id="PF21688">
    <property type="entry name" value="FAD-depend_C"/>
    <property type="match status" value="1"/>
</dbReference>
<dbReference type="RefSeq" id="WP_059075596.1">
    <property type="nucleotide sequence ID" value="NZ_JABAFG010000012.1"/>
</dbReference>
<evidence type="ECO:0000313" key="2">
    <source>
        <dbReference type="EMBL" id="NME28630.1"/>
    </source>
</evidence>
<proteinExistence type="predicted"/>